<dbReference type="EMBL" id="KF771303">
    <property type="protein sequence ID" value="AIP86779.1"/>
    <property type="molecule type" value="Genomic_DNA"/>
</dbReference>
<keyword evidence="11" id="KW-0830">Ubiquinone</keyword>
<keyword evidence="5" id="KW-0679">Respiratory chain</keyword>
<evidence type="ECO:0000256" key="3">
    <source>
        <dbReference type="ARBA" id="ARBA00021096"/>
    </source>
</evidence>
<dbReference type="AlphaFoldDB" id="A0A089FQ91"/>
<dbReference type="GO" id="GO:0016020">
    <property type="term" value="C:membrane"/>
    <property type="evidence" value="ECO:0007669"/>
    <property type="project" value="UniProtKB-SubCell"/>
</dbReference>
<evidence type="ECO:0000256" key="2">
    <source>
        <dbReference type="ARBA" id="ARBA00012944"/>
    </source>
</evidence>
<evidence type="ECO:0000256" key="11">
    <source>
        <dbReference type="RuleBase" id="RU003404"/>
    </source>
</evidence>
<dbReference type="InterPro" id="IPR001516">
    <property type="entry name" value="Proton_antipo_N"/>
</dbReference>
<evidence type="ECO:0000256" key="8">
    <source>
        <dbReference type="ARBA" id="ARBA00022989"/>
    </source>
</evidence>
<proteinExistence type="inferred from homology"/>
<comment type="function">
    <text evidence="11">Core subunit of the mitochondrial membrane respiratory chain NADH dehydrogenase (Complex I) which catalyzes electron transfer from NADH through the respiratory chain, using ubiquinone as an electron acceptor. Essential for the catalytic activity and assembly of complex I.</text>
</comment>
<keyword evidence="7" id="KW-0249">Electron transport</keyword>
<keyword evidence="9 11" id="KW-0472">Membrane</keyword>
<keyword evidence="11" id="KW-0520">NAD</keyword>
<feature type="transmembrane region" description="Helical" evidence="11">
    <location>
        <begin position="41"/>
        <end position="61"/>
    </location>
</feature>
<keyword evidence="4 11" id="KW-0813">Transport</keyword>
<dbReference type="PRINTS" id="PR01434">
    <property type="entry name" value="NADHDHGNASE5"/>
</dbReference>
<evidence type="ECO:0000256" key="5">
    <source>
        <dbReference type="ARBA" id="ARBA00022660"/>
    </source>
</evidence>
<organism evidence="14">
    <name type="scientific">Nidirana pleuraden</name>
    <name type="common">Yunnan pond frog</name>
    <name type="synonym">Babina pleuraden</name>
    <dbReference type="NCBI Taxonomy" id="369511"/>
    <lineage>
        <taxon>Eukaryota</taxon>
        <taxon>Metazoa</taxon>
        <taxon>Chordata</taxon>
        <taxon>Craniata</taxon>
        <taxon>Vertebrata</taxon>
        <taxon>Euteleostomi</taxon>
        <taxon>Amphibia</taxon>
        <taxon>Batrachia</taxon>
        <taxon>Anura</taxon>
        <taxon>Neobatrachia</taxon>
        <taxon>Ranoidea</taxon>
        <taxon>Ranidae</taxon>
        <taxon>Nidirana</taxon>
    </lineage>
</organism>
<evidence type="ECO:0000256" key="7">
    <source>
        <dbReference type="ARBA" id="ARBA00022982"/>
    </source>
</evidence>
<geneLocation type="mitochondrion" evidence="14"/>
<dbReference type="PANTHER" id="PTHR42829:SF2">
    <property type="entry name" value="NADH-UBIQUINONE OXIDOREDUCTASE CHAIN 5"/>
    <property type="match status" value="1"/>
</dbReference>
<reference evidence="14" key="1">
    <citation type="journal article" date="2014" name="BMC Genomics">
        <title>The evolution of mitochondrial genomes in modern frogs (Neobatrachia): nonadaptive evolution of mitochondrial genome reorganization.</title>
        <authorList>
            <person name="Xia Y."/>
            <person name="Zheng Y."/>
            <person name="Miura I."/>
            <person name="Wong P.B."/>
            <person name="Murphy R.W."/>
            <person name="Zeng X."/>
        </authorList>
    </citation>
    <scope>NUCLEOTIDE SEQUENCE</scope>
</reference>
<dbReference type="Pfam" id="PF00662">
    <property type="entry name" value="Proton_antipo_N"/>
    <property type="match status" value="1"/>
</dbReference>
<name>A0A089FQ91_NIDPL</name>
<feature type="domain" description="NADH:quinone oxidoreductase/Mrp antiporter transmembrane" evidence="12">
    <location>
        <begin position="133"/>
        <end position="197"/>
    </location>
</feature>
<evidence type="ECO:0000313" key="14">
    <source>
        <dbReference type="EMBL" id="AIP86779.1"/>
    </source>
</evidence>
<keyword evidence="6 11" id="KW-0812">Transmembrane</keyword>
<dbReference type="GO" id="GO:0015990">
    <property type="term" value="P:electron transport coupled proton transport"/>
    <property type="evidence" value="ECO:0007669"/>
    <property type="project" value="TreeGrafter"/>
</dbReference>
<feature type="non-terminal residue" evidence="14">
    <location>
        <position position="199"/>
    </location>
</feature>
<comment type="subcellular location">
    <subcellularLocation>
        <location evidence="1">Membrane</location>
        <topology evidence="1">Multi-pass membrane protein</topology>
    </subcellularLocation>
</comment>
<dbReference type="Pfam" id="PF00361">
    <property type="entry name" value="Proton_antipo_M"/>
    <property type="match status" value="1"/>
</dbReference>
<dbReference type="InterPro" id="IPR003945">
    <property type="entry name" value="NU5C-like"/>
</dbReference>
<dbReference type="InterPro" id="IPR001750">
    <property type="entry name" value="ND/Mrp_TM"/>
</dbReference>
<protein>
    <recommendedName>
        <fullName evidence="3 11">NADH-ubiquinone oxidoreductase chain 5</fullName>
        <ecNumber evidence="2 11">7.1.1.2</ecNumber>
    </recommendedName>
</protein>
<feature type="transmembrane region" description="Helical" evidence="11">
    <location>
        <begin position="82"/>
        <end position="106"/>
    </location>
</feature>
<evidence type="ECO:0000256" key="9">
    <source>
        <dbReference type="ARBA" id="ARBA00023136"/>
    </source>
</evidence>
<keyword evidence="8 11" id="KW-1133">Transmembrane helix</keyword>
<gene>
    <name evidence="14" type="primary">ND5</name>
</gene>
<dbReference type="PANTHER" id="PTHR42829">
    <property type="entry name" value="NADH-UBIQUINONE OXIDOREDUCTASE CHAIN 5"/>
    <property type="match status" value="1"/>
</dbReference>
<evidence type="ECO:0000259" key="12">
    <source>
        <dbReference type="Pfam" id="PF00361"/>
    </source>
</evidence>
<sequence>MLRDITTLITLVTVSVLMIRPLLETQSATFFLQAKNAVKMAFFVSLIPLLTSLLGASSIVVTNVKLFEQAMTLFSFSLQSDLYTTIFLPIIFLVTWSIIEYSIWYLQIGHNIHMFLKYTLIFLLVIILLISTGNLFLFFIGWEGVGLMSFMLISWYSRSNAASAALQAVLYNRAGDIGFMMTVCWLLMNTQSLALPYVL</sequence>
<comment type="similarity">
    <text evidence="11">Belongs to the complex I subunit 5 family.</text>
</comment>
<evidence type="ECO:0000259" key="13">
    <source>
        <dbReference type="Pfam" id="PF00662"/>
    </source>
</evidence>
<evidence type="ECO:0000256" key="6">
    <source>
        <dbReference type="ARBA" id="ARBA00022692"/>
    </source>
</evidence>
<evidence type="ECO:0000256" key="10">
    <source>
        <dbReference type="ARBA" id="ARBA00049551"/>
    </source>
</evidence>
<comment type="caution">
    <text evidence="11">Lacks conserved residue(s) required for the propagation of feature annotation.</text>
</comment>
<dbReference type="EC" id="7.1.1.2" evidence="2 11"/>
<feature type="transmembrane region" description="Helical" evidence="11">
    <location>
        <begin position="112"/>
        <end position="130"/>
    </location>
</feature>
<comment type="catalytic activity">
    <reaction evidence="10 11">
        <text>a ubiquinone + NADH + 5 H(+)(in) = a ubiquinol + NAD(+) + 4 H(+)(out)</text>
        <dbReference type="Rhea" id="RHEA:29091"/>
        <dbReference type="Rhea" id="RHEA-COMP:9565"/>
        <dbReference type="Rhea" id="RHEA-COMP:9566"/>
        <dbReference type="ChEBI" id="CHEBI:15378"/>
        <dbReference type="ChEBI" id="CHEBI:16389"/>
        <dbReference type="ChEBI" id="CHEBI:17976"/>
        <dbReference type="ChEBI" id="CHEBI:57540"/>
        <dbReference type="ChEBI" id="CHEBI:57945"/>
        <dbReference type="EC" id="7.1.1.2"/>
    </reaction>
</comment>
<dbReference type="GO" id="GO:0003954">
    <property type="term" value="F:NADH dehydrogenase activity"/>
    <property type="evidence" value="ECO:0007669"/>
    <property type="project" value="TreeGrafter"/>
</dbReference>
<keyword evidence="11 14" id="KW-0496">Mitochondrion</keyword>
<evidence type="ECO:0000256" key="4">
    <source>
        <dbReference type="ARBA" id="ARBA00022448"/>
    </source>
</evidence>
<feature type="domain" description="NADH-Ubiquinone oxidoreductase (complex I) chain 5 N-terminal" evidence="13">
    <location>
        <begin position="74"/>
        <end position="107"/>
    </location>
</feature>
<dbReference type="GO" id="GO:0008137">
    <property type="term" value="F:NADH dehydrogenase (ubiquinone) activity"/>
    <property type="evidence" value="ECO:0007669"/>
    <property type="project" value="UniProtKB-EC"/>
</dbReference>
<evidence type="ECO:0000256" key="1">
    <source>
        <dbReference type="ARBA" id="ARBA00004141"/>
    </source>
</evidence>
<dbReference type="GO" id="GO:0042773">
    <property type="term" value="P:ATP synthesis coupled electron transport"/>
    <property type="evidence" value="ECO:0007669"/>
    <property type="project" value="InterPro"/>
</dbReference>
<accession>A0A089FQ91</accession>